<dbReference type="SUPFAM" id="SSF50494">
    <property type="entry name" value="Trypsin-like serine proteases"/>
    <property type="match status" value="1"/>
</dbReference>
<proteinExistence type="predicted"/>
<dbReference type="Proteomes" id="UP000179258">
    <property type="component" value="Unassembled WGS sequence"/>
</dbReference>
<gene>
    <name evidence="1" type="ORF">A3D59_00895</name>
</gene>
<evidence type="ECO:0000313" key="2">
    <source>
        <dbReference type="Proteomes" id="UP000179258"/>
    </source>
</evidence>
<name>A0A1G2R5I7_9BACT</name>
<sequence length="242" mass="26515">MFLKQLGALLVIFFFGIAGGIFGSQIVWPLFVERPLFYQYRLNQAPTYINETKEIVVQENTALTEAIEKVKKAVVGVQSINPAGKITFGSGLILTSDGRAVTLNNLVPAGFQPRIVAMGREVKYQVLKRDVQMNLALIKLEGNGFFTVGFADSLKLGTRVFLAANAVSFFVDGQPQEQFIVNEGVIRVFNNDEVQTTISDKKEVKGSPLFDIQGNLVGLNDVDSTGRVVAIPAQKIREFAGL</sequence>
<accession>A0A1G2R5I7</accession>
<dbReference type="EMBL" id="MHTX01000022">
    <property type="protein sequence ID" value="OHA68104.1"/>
    <property type="molecule type" value="Genomic_DNA"/>
</dbReference>
<protein>
    <recommendedName>
        <fullName evidence="3">Serine protease</fullName>
    </recommendedName>
</protein>
<dbReference type="Pfam" id="PF13365">
    <property type="entry name" value="Trypsin_2"/>
    <property type="match status" value="1"/>
</dbReference>
<evidence type="ECO:0000313" key="1">
    <source>
        <dbReference type="EMBL" id="OHA68104.1"/>
    </source>
</evidence>
<comment type="caution">
    <text evidence="1">The sequence shown here is derived from an EMBL/GenBank/DDBJ whole genome shotgun (WGS) entry which is preliminary data.</text>
</comment>
<evidence type="ECO:0008006" key="3">
    <source>
        <dbReference type="Google" id="ProtNLM"/>
    </source>
</evidence>
<dbReference type="Gene3D" id="2.40.10.120">
    <property type="match status" value="1"/>
</dbReference>
<organism evidence="1 2">
    <name type="scientific">Candidatus Wildermuthbacteria bacterium RIFCSPHIGHO2_02_FULL_47_17</name>
    <dbReference type="NCBI Taxonomy" id="1802452"/>
    <lineage>
        <taxon>Bacteria</taxon>
        <taxon>Candidatus Wildermuthiibacteriota</taxon>
    </lineage>
</organism>
<dbReference type="InterPro" id="IPR009003">
    <property type="entry name" value="Peptidase_S1_PA"/>
</dbReference>
<reference evidence="1 2" key="1">
    <citation type="journal article" date="2016" name="Nat. Commun.">
        <title>Thousands of microbial genomes shed light on interconnected biogeochemical processes in an aquifer system.</title>
        <authorList>
            <person name="Anantharaman K."/>
            <person name="Brown C.T."/>
            <person name="Hug L.A."/>
            <person name="Sharon I."/>
            <person name="Castelle C.J."/>
            <person name="Probst A.J."/>
            <person name="Thomas B.C."/>
            <person name="Singh A."/>
            <person name="Wilkins M.J."/>
            <person name="Karaoz U."/>
            <person name="Brodie E.L."/>
            <person name="Williams K.H."/>
            <person name="Hubbard S.S."/>
            <person name="Banfield J.F."/>
        </authorList>
    </citation>
    <scope>NUCLEOTIDE SEQUENCE [LARGE SCALE GENOMIC DNA]</scope>
</reference>
<dbReference type="AlphaFoldDB" id="A0A1G2R5I7"/>